<dbReference type="AlphaFoldDB" id="A0A7L3SAK7"/>
<evidence type="ECO:0000256" key="1">
    <source>
        <dbReference type="ARBA" id="ARBA00001974"/>
    </source>
</evidence>
<proteinExistence type="inferred from homology"/>
<feature type="non-terminal residue" evidence="5">
    <location>
        <position position="1"/>
    </location>
</feature>
<dbReference type="GO" id="GO:0005739">
    <property type="term" value="C:mitochondrion"/>
    <property type="evidence" value="ECO:0007669"/>
    <property type="project" value="TreeGrafter"/>
</dbReference>
<comment type="similarity">
    <text evidence="4">Belongs to the proline oxidase family.</text>
</comment>
<keyword evidence="6" id="KW-1185">Reference proteome</keyword>
<dbReference type="Gene3D" id="3.20.20.220">
    <property type="match status" value="1"/>
</dbReference>
<comment type="cofactor">
    <cofactor evidence="1 4">
        <name>FAD</name>
        <dbReference type="ChEBI" id="CHEBI:57692"/>
    </cofactor>
</comment>
<dbReference type="EC" id="1.5.5.2" evidence="4"/>
<feature type="non-terminal residue" evidence="5">
    <location>
        <position position="53"/>
    </location>
</feature>
<dbReference type="GO" id="GO:0010133">
    <property type="term" value="P:L-proline catabolic process to L-glutamate"/>
    <property type="evidence" value="ECO:0007669"/>
    <property type="project" value="TreeGrafter"/>
</dbReference>
<sequence>RRVLGERLWGRLLRATFYGQFVGGQTHGEVLATARRLRAVGLRPMLALPTEED</sequence>
<evidence type="ECO:0000256" key="4">
    <source>
        <dbReference type="RuleBase" id="RU364054"/>
    </source>
</evidence>
<organism evidence="5 6">
    <name type="scientific">Cepphus grylle</name>
    <name type="common">Black guillemot</name>
    <name type="synonym">Alca grylle</name>
    <dbReference type="NCBI Taxonomy" id="28697"/>
    <lineage>
        <taxon>Eukaryota</taxon>
        <taxon>Metazoa</taxon>
        <taxon>Chordata</taxon>
        <taxon>Craniata</taxon>
        <taxon>Vertebrata</taxon>
        <taxon>Euteleostomi</taxon>
        <taxon>Archelosauria</taxon>
        <taxon>Archosauria</taxon>
        <taxon>Dinosauria</taxon>
        <taxon>Saurischia</taxon>
        <taxon>Theropoda</taxon>
        <taxon>Coelurosauria</taxon>
        <taxon>Aves</taxon>
        <taxon>Neognathae</taxon>
        <taxon>Neoaves</taxon>
        <taxon>Charadriiformes</taxon>
        <taxon>Alcidae</taxon>
        <taxon>Cepphus</taxon>
    </lineage>
</organism>
<evidence type="ECO:0000256" key="2">
    <source>
        <dbReference type="ARBA" id="ARBA00022630"/>
    </source>
</evidence>
<comment type="function">
    <text evidence="4">Converts proline to delta-1-pyrroline-5-carboxylate.</text>
</comment>
<dbReference type="Proteomes" id="UP000578766">
    <property type="component" value="Unassembled WGS sequence"/>
</dbReference>
<comment type="catalytic activity">
    <reaction evidence="4">
        <text>L-proline + a quinone = (S)-1-pyrroline-5-carboxylate + a quinol + H(+)</text>
        <dbReference type="Rhea" id="RHEA:23784"/>
        <dbReference type="ChEBI" id="CHEBI:15378"/>
        <dbReference type="ChEBI" id="CHEBI:17388"/>
        <dbReference type="ChEBI" id="CHEBI:24646"/>
        <dbReference type="ChEBI" id="CHEBI:60039"/>
        <dbReference type="ChEBI" id="CHEBI:132124"/>
        <dbReference type="EC" id="1.5.5.2"/>
    </reaction>
</comment>
<dbReference type="EMBL" id="VZUD01023306">
    <property type="protein sequence ID" value="NXV25187.1"/>
    <property type="molecule type" value="Genomic_DNA"/>
</dbReference>
<name>A0A7L3SAK7_CEPGR</name>
<evidence type="ECO:0000256" key="3">
    <source>
        <dbReference type="ARBA" id="ARBA00022827"/>
    </source>
</evidence>
<evidence type="ECO:0000313" key="6">
    <source>
        <dbReference type="Proteomes" id="UP000578766"/>
    </source>
</evidence>
<comment type="caution">
    <text evidence="5">The sequence shown here is derived from an EMBL/GenBank/DDBJ whole genome shotgun (WGS) entry which is preliminary data.</text>
</comment>
<keyword evidence="4" id="KW-0560">Oxidoreductase</keyword>
<dbReference type="InterPro" id="IPR015659">
    <property type="entry name" value="Proline_oxidase"/>
</dbReference>
<dbReference type="GO" id="GO:0071949">
    <property type="term" value="F:FAD binding"/>
    <property type="evidence" value="ECO:0007669"/>
    <property type="project" value="TreeGrafter"/>
</dbReference>
<accession>A0A7L3SAK7</accession>
<keyword evidence="4" id="KW-0642">Proline metabolism</keyword>
<dbReference type="PANTHER" id="PTHR13914:SF29">
    <property type="entry name" value="HYDROXYPROLINE DEHYDROGENASE"/>
    <property type="match status" value="1"/>
</dbReference>
<gene>
    <name evidence="5" type="primary">Prodh2</name>
    <name evidence="5" type="ORF">CEPGRY_R15710</name>
</gene>
<dbReference type="GO" id="GO:0004657">
    <property type="term" value="F:proline dehydrogenase activity"/>
    <property type="evidence" value="ECO:0007669"/>
    <property type="project" value="UniProtKB-EC"/>
</dbReference>
<dbReference type="PANTHER" id="PTHR13914">
    <property type="entry name" value="PROLINE OXIDASE"/>
    <property type="match status" value="1"/>
</dbReference>
<protein>
    <recommendedName>
        <fullName evidence="4">Proline dehydrogenase</fullName>
        <ecNumber evidence="4">1.5.5.2</ecNumber>
    </recommendedName>
</protein>
<keyword evidence="2 4" id="KW-0285">Flavoprotein</keyword>
<reference evidence="5 6" key="1">
    <citation type="submission" date="2019-09" db="EMBL/GenBank/DDBJ databases">
        <title>Bird 10,000 Genomes (B10K) Project - Family phase.</title>
        <authorList>
            <person name="Zhang G."/>
        </authorList>
    </citation>
    <scope>NUCLEOTIDE SEQUENCE [LARGE SCALE GENOMIC DNA]</scope>
    <source>
        <strain evidence="5">OUT-0020</strain>
        <tissue evidence="5">Liver</tissue>
    </source>
</reference>
<keyword evidence="3 4" id="KW-0274">FAD</keyword>
<evidence type="ECO:0000313" key="5">
    <source>
        <dbReference type="EMBL" id="NXV25187.1"/>
    </source>
</evidence>